<feature type="region of interest" description="Disordered" evidence="1">
    <location>
        <begin position="24"/>
        <end position="49"/>
    </location>
</feature>
<feature type="compositionally biased region" description="Acidic residues" evidence="1">
    <location>
        <begin position="40"/>
        <end position="49"/>
    </location>
</feature>
<proteinExistence type="predicted"/>
<evidence type="ECO:0000256" key="2">
    <source>
        <dbReference type="SAM" id="SignalP"/>
    </source>
</evidence>
<evidence type="ECO:0000313" key="4">
    <source>
        <dbReference type="Proteomes" id="UP000243650"/>
    </source>
</evidence>
<comment type="caution">
    <text evidence="3">The sequence shown here is derived from an EMBL/GenBank/DDBJ whole genome shotgun (WGS) entry which is preliminary data.</text>
</comment>
<protein>
    <recommendedName>
        <fullName evidence="5">DUF4352 domain-containing protein</fullName>
    </recommendedName>
</protein>
<dbReference type="PROSITE" id="PS51257">
    <property type="entry name" value="PROKAR_LIPOPROTEIN"/>
    <property type="match status" value="1"/>
</dbReference>
<organism evidence="3 4">
    <name type="scientific">Alkalicoccus urumqiensis</name>
    <name type="common">Bacillus urumqiensis</name>
    <dbReference type="NCBI Taxonomy" id="1548213"/>
    <lineage>
        <taxon>Bacteria</taxon>
        <taxon>Bacillati</taxon>
        <taxon>Bacillota</taxon>
        <taxon>Bacilli</taxon>
        <taxon>Bacillales</taxon>
        <taxon>Bacillaceae</taxon>
        <taxon>Alkalicoccus</taxon>
    </lineage>
</organism>
<keyword evidence="2" id="KW-0732">Signal</keyword>
<sequence>MRTLRRGLTACMLLAVVTACSQTDGQTNDEEAQAANTESTSDEGEVTATTEEGDFEITLTSAKKVYQEGQSLDIAGLLTYKGQRENIELYHAAAPFNYVITDYERSHITFPEIETLGKTSTLAQGEALEINTFKLSEVGYPLGTQSEKEKEKMKETYGEADHFPAGVYTITLLVDFSYEKEGETTDVYLPTSIDIVVEPS</sequence>
<dbReference type="AlphaFoldDB" id="A0A2P6MJM5"/>
<name>A0A2P6MJM5_ALKUR</name>
<feature type="chain" id="PRO_5038705107" description="DUF4352 domain-containing protein" evidence="2">
    <location>
        <begin position="22"/>
        <end position="200"/>
    </location>
</feature>
<evidence type="ECO:0000313" key="3">
    <source>
        <dbReference type="EMBL" id="PRO66486.1"/>
    </source>
</evidence>
<gene>
    <name evidence="3" type="ORF">C6I21_03860</name>
</gene>
<keyword evidence="4" id="KW-1185">Reference proteome</keyword>
<evidence type="ECO:0000256" key="1">
    <source>
        <dbReference type="SAM" id="MobiDB-lite"/>
    </source>
</evidence>
<dbReference type="EMBL" id="PVNS01000003">
    <property type="protein sequence ID" value="PRO66486.1"/>
    <property type="molecule type" value="Genomic_DNA"/>
</dbReference>
<reference evidence="3 4" key="1">
    <citation type="submission" date="2018-03" db="EMBL/GenBank/DDBJ databases">
        <title>Bacillus urumqiensis sp. nov., a moderately haloalkaliphilic bacterium isolated from a salt lake.</title>
        <authorList>
            <person name="Zhao B."/>
            <person name="Liao Z."/>
        </authorList>
    </citation>
    <scope>NUCLEOTIDE SEQUENCE [LARGE SCALE GENOMIC DNA]</scope>
    <source>
        <strain evidence="3 4">BZ-SZ-XJ18</strain>
    </source>
</reference>
<dbReference type="Proteomes" id="UP000243650">
    <property type="component" value="Unassembled WGS sequence"/>
</dbReference>
<dbReference type="OrthoDB" id="2426241at2"/>
<evidence type="ECO:0008006" key="5">
    <source>
        <dbReference type="Google" id="ProtNLM"/>
    </source>
</evidence>
<dbReference type="RefSeq" id="WP_105958124.1">
    <property type="nucleotide sequence ID" value="NZ_PVNS01000003.1"/>
</dbReference>
<accession>A0A2P6MJM5</accession>
<feature type="signal peptide" evidence="2">
    <location>
        <begin position="1"/>
        <end position="21"/>
    </location>
</feature>